<evidence type="ECO:0000313" key="2">
    <source>
        <dbReference type="Proteomes" id="UP000789366"/>
    </source>
</evidence>
<reference evidence="1" key="1">
    <citation type="submission" date="2021-06" db="EMBL/GenBank/DDBJ databases">
        <authorList>
            <person name="Kallberg Y."/>
            <person name="Tangrot J."/>
            <person name="Rosling A."/>
        </authorList>
    </citation>
    <scope>NUCLEOTIDE SEQUENCE</scope>
    <source>
        <strain evidence="1">28 12/20/2015</strain>
    </source>
</reference>
<comment type="caution">
    <text evidence="1">The sequence shown here is derived from an EMBL/GenBank/DDBJ whole genome shotgun (WGS) entry which is preliminary data.</text>
</comment>
<protein>
    <submittedName>
        <fullName evidence="1">15136_t:CDS:1</fullName>
    </submittedName>
</protein>
<evidence type="ECO:0000313" key="1">
    <source>
        <dbReference type="EMBL" id="CAG8727621.1"/>
    </source>
</evidence>
<keyword evidence="2" id="KW-1185">Reference proteome</keyword>
<name>A0ACA9PXD5_9GLOM</name>
<accession>A0ACA9PXD5</accession>
<organism evidence="1 2">
    <name type="scientific">Cetraspora pellucida</name>
    <dbReference type="NCBI Taxonomy" id="1433469"/>
    <lineage>
        <taxon>Eukaryota</taxon>
        <taxon>Fungi</taxon>
        <taxon>Fungi incertae sedis</taxon>
        <taxon>Mucoromycota</taxon>
        <taxon>Glomeromycotina</taxon>
        <taxon>Glomeromycetes</taxon>
        <taxon>Diversisporales</taxon>
        <taxon>Gigasporaceae</taxon>
        <taxon>Cetraspora</taxon>
    </lineage>
</organism>
<gene>
    <name evidence="1" type="ORF">SPELUC_LOCUS12869</name>
</gene>
<dbReference type="Proteomes" id="UP000789366">
    <property type="component" value="Unassembled WGS sequence"/>
</dbReference>
<feature type="non-terminal residue" evidence="1">
    <location>
        <position position="1"/>
    </location>
</feature>
<dbReference type="EMBL" id="CAJVPW010031924">
    <property type="protein sequence ID" value="CAG8727621.1"/>
    <property type="molecule type" value="Genomic_DNA"/>
</dbReference>
<proteinExistence type="predicted"/>
<sequence length="101" mass="11663">ITLNDVVRFDTLDPNNLSAFLILINMTALVQEDLEIDNEDVVINVLTKNYVDQGYNNLKLTCYHPTSIQYLMNTTVIIKKDSIIYINKKFMITNDDNIVHI</sequence>